<dbReference type="Proteomes" id="UP000198571">
    <property type="component" value="Unassembled WGS sequence"/>
</dbReference>
<feature type="transmembrane region" description="Helical" evidence="7">
    <location>
        <begin position="32"/>
        <end position="54"/>
    </location>
</feature>
<keyword evidence="4 7" id="KW-0812">Transmembrane</keyword>
<protein>
    <submittedName>
        <fullName evidence="9">Multiple sugar transport system permease protein</fullName>
    </submittedName>
</protein>
<feature type="domain" description="ABC transmembrane type-1" evidence="8">
    <location>
        <begin position="91"/>
        <end position="305"/>
    </location>
</feature>
<comment type="similarity">
    <text evidence="7">Belongs to the binding-protein-dependent transport system permease family.</text>
</comment>
<feature type="transmembrane region" description="Helical" evidence="7">
    <location>
        <begin position="177"/>
        <end position="201"/>
    </location>
</feature>
<dbReference type="SUPFAM" id="SSF161098">
    <property type="entry name" value="MetI-like"/>
    <property type="match status" value="1"/>
</dbReference>
<dbReference type="InterPro" id="IPR051393">
    <property type="entry name" value="ABC_transporter_permease"/>
</dbReference>
<dbReference type="RefSeq" id="WP_245733054.1">
    <property type="nucleotide sequence ID" value="NZ_FOGT01000007.1"/>
</dbReference>
<evidence type="ECO:0000259" key="8">
    <source>
        <dbReference type="PROSITE" id="PS50928"/>
    </source>
</evidence>
<reference evidence="10" key="1">
    <citation type="submission" date="2016-10" db="EMBL/GenBank/DDBJ databases">
        <authorList>
            <person name="Varghese N."/>
            <person name="Submissions S."/>
        </authorList>
    </citation>
    <scope>NUCLEOTIDE SEQUENCE [LARGE SCALE GENOMIC DNA]</scope>
    <source>
        <strain evidence="10">S9</strain>
    </source>
</reference>
<dbReference type="CDD" id="cd06261">
    <property type="entry name" value="TM_PBP2"/>
    <property type="match status" value="1"/>
</dbReference>
<keyword evidence="9" id="KW-0762">Sugar transport</keyword>
<dbReference type="PANTHER" id="PTHR30193">
    <property type="entry name" value="ABC TRANSPORTER PERMEASE PROTEIN"/>
    <property type="match status" value="1"/>
</dbReference>
<comment type="subcellular location">
    <subcellularLocation>
        <location evidence="1 7">Cell membrane</location>
        <topology evidence="1 7">Multi-pass membrane protein</topology>
    </subcellularLocation>
</comment>
<feature type="transmembrane region" description="Helical" evidence="7">
    <location>
        <begin position="233"/>
        <end position="252"/>
    </location>
</feature>
<dbReference type="GO" id="GO:0055085">
    <property type="term" value="P:transmembrane transport"/>
    <property type="evidence" value="ECO:0007669"/>
    <property type="project" value="InterPro"/>
</dbReference>
<gene>
    <name evidence="9" type="ORF">SAMN05518684_10772</name>
</gene>
<dbReference type="Gene3D" id="1.10.3720.10">
    <property type="entry name" value="MetI-like"/>
    <property type="match status" value="1"/>
</dbReference>
<dbReference type="InterPro" id="IPR035906">
    <property type="entry name" value="MetI-like_sf"/>
</dbReference>
<feature type="transmembrane region" description="Helical" evidence="7">
    <location>
        <begin position="285"/>
        <end position="304"/>
    </location>
</feature>
<dbReference type="Pfam" id="PF00528">
    <property type="entry name" value="BPD_transp_1"/>
    <property type="match status" value="1"/>
</dbReference>
<evidence type="ECO:0000313" key="10">
    <source>
        <dbReference type="Proteomes" id="UP000198571"/>
    </source>
</evidence>
<keyword evidence="10" id="KW-1185">Reference proteome</keyword>
<dbReference type="PANTHER" id="PTHR30193:SF37">
    <property type="entry name" value="INNER MEMBRANE ABC TRANSPORTER PERMEASE PROTEIN YCJO"/>
    <property type="match status" value="1"/>
</dbReference>
<evidence type="ECO:0000256" key="7">
    <source>
        <dbReference type="RuleBase" id="RU363032"/>
    </source>
</evidence>
<dbReference type="STRING" id="1601833.SAMN05518684_10772"/>
<evidence type="ECO:0000256" key="6">
    <source>
        <dbReference type="ARBA" id="ARBA00023136"/>
    </source>
</evidence>
<proteinExistence type="inferred from homology"/>
<evidence type="ECO:0000256" key="4">
    <source>
        <dbReference type="ARBA" id="ARBA00022692"/>
    </source>
</evidence>
<keyword evidence="5 7" id="KW-1133">Transmembrane helix</keyword>
<evidence type="ECO:0000313" key="9">
    <source>
        <dbReference type="EMBL" id="SES06279.1"/>
    </source>
</evidence>
<dbReference type="AlphaFoldDB" id="A0A1H9UA93"/>
<organism evidence="9 10">
    <name type="scientific">Salipaludibacillus aurantiacus</name>
    <dbReference type="NCBI Taxonomy" id="1601833"/>
    <lineage>
        <taxon>Bacteria</taxon>
        <taxon>Bacillati</taxon>
        <taxon>Bacillota</taxon>
        <taxon>Bacilli</taxon>
        <taxon>Bacillales</taxon>
        <taxon>Bacillaceae</taxon>
    </lineage>
</organism>
<feature type="transmembrane region" description="Helical" evidence="7">
    <location>
        <begin position="128"/>
        <end position="149"/>
    </location>
</feature>
<evidence type="ECO:0000256" key="3">
    <source>
        <dbReference type="ARBA" id="ARBA00022475"/>
    </source>
</evidence>
<evidence type="ECO:0000256" key="5">
    <source>
        <dbReference type="ARBA" id="ARBA00022989"/>
    </source>
</evidence>
<sequence length="314" mass="35808">MQKLTDVEANDIQKKEMRLSKIKKREIWKTNLTAWLFLLPFVLLYLIFMVYPIVEGFIISLTTGGFGGDREFVGLSNYMTMLTDVYFWEALWNTVLFVLISTPSIVVLGLLMALLVNMGLKGTTFIRAAFFVPYMLSISVMASIFVFIFQPYTGLLNEILRSIGLIDGEIFWLGETALAWMSILIATLWWTVGFNMVLFLAGLQDISEEWYEAADMDGANAWQKFWHITLPSLRGVLTLVVILQSVASFKLFGQPWLMTGGGPGTSTRPLVQYIYELGFRNWNPGYASAVSYVLFLVMMIFAFIQYKLLIKKED</sequence>
<accession>A0A1H9UA93</accession>
<dbReference type="GO" id="GO:0005886">
    <property type="term" value="C:plasma membrane"/>
    <property type="evidence" value="ECO:0007669"/>
    <property type="project" value="UniProtKB-SubCell"/>
</dbReference>
<dbReference type="PROSITE" id="PS50928">
    <property type="entry name" value="ABC_TM1"/>
    <property type="match status" value="1"/>
</dbReference>
<dbReference type="InterPro" id="IPR000515">
    <property type="entry name" value="MetI-like"/>
</dbReference>
<evidence type="ECO:0000256" key="2">
    <source>
        <dbReference type="ARBA" id="ARBA00022448"/>
    </source>
</evidence>
<keyword evidence="6 7" id="KW-0472">Membrane</keyword>
<evidence type="ECO:0000256" key="1">
    <source>
        <dbReference type="ARBA" id="ARBA00004651"/>
    </source>
</evidence>
<feature type="transmembrane region" description="Helical" evidence="7">
    <location>
        <begin position="90"/>
        <end position="116"/>
    </location>
</feature>
<dbReference type="EMBL" id="FOGT01000007">
    <property type="protein sequence ID" value="SES06279.1"/>
    <property type="molecule type" value="Genomic_DNA"/>
</dbReference>
<keyword evidence="2 7" id="KW-0813">Transport</keyword>
<name>A0A1H9UA93_9BACI</name>
<keyword evidence="3" id="KW-1003">Cell membrane</keyword>